<protein>
    <submittedName>
        <fullName evidence="1">Uncharacterized protein</fullName>
    </submittedName>
</protein>
<evidence type="ECO:0000313" key="2">
    <source>
        <dbReference type="Proteomes" id="UP001270004"/>
    </source>
</evidence>
<dbReference type="RefSeq" id="WP_044680852.1">
    <property type="nucleotide sequence ID" value="NZ_CEGO01000074.1"/>
</dbReference>
<dbReference type="EMBL" id="JAWWZK010000020">
    <property type="protein sequence ID" value="MDX5038482.1"/>
    <property type="molecule type" value="Genomic_DNA"/>
</dbReference>
<dbReference type="AlphaFoldDB" id="A0A0Z8HA94"/>
<gene>
    <name evidence="1" type="ORF">SHY70_09340</name>
</gene>
<accession>A0A0Z8HA94</accession>
<dbReference type="Proteomes" id="UP001270004">
    <property type="component" value="Unassembled WGS sequence"/>
</dbReference>
<reference evidence="1" key="1">
    <citation type="submission" date="2023-11" db="EMBL/GenBank/DDBJ databases">
        <title>Antimicrobial resistance in invasive Streptococcus suis isolated in Spain and the associated genetic mechanisms.</title>
        <authorList>
            <person name="Uruen C."/>
            <person name="Arenas J.A."/>
        </authorList>
    </citation>
    <scope>NUCLEOTIDE SEQUENCE</scope>
    <source>
        <strain evidence="1">Ss_70</strain>
    </source>
</reference>
<name>A0A0Z8HA94_STRSU</name>
<proteinExistence type="predicted"/>
<sequence length="252" mass="29879">MKQNLEERMLVTVTVNLMHRMEEFQEFKKEQAISGDYEAKIAYLVEKFRVHEKTAENLLSGNVVSKNNYLQLFPSFDHEVQHSVGTEIERLTETISEEIEQGNEDTIKEVNDIITNKLEKLDLKKQVKNYSLPRLTSLEEFVNSSFRMVNKPRKGIKISDYALIIWINYFYTYISKQDNLFEITSKLDTLSQALEYLPLIEKIFESEESLYVFIELANRLDYLKFVEKRDEWDLFDELLISIKNNHGFDDYL</sequence>
<evidence type="ECO:0000313" key="1">
    <source>
        <dbReference type="EMBL" id="MDX5038482.1"/>
    </source>
</evidence>
<comment type="caution">
    <text evidence="1">The sequence shown here is derived from an EMBL/GenBank/DDBJ whole genome shotgun (WGS) entry which is preliminary data.</text>
</comment>
<organism evidence="1 2">
    <name type="scientific">Streptococcus suis</name>
    <dbReference type="NCBI Taxonomy" id="1307"/>
    <lineage>
        <taxon>Bacteria</taxon>
        <taxon>Bacillati</taxon>
        <taxon>Bacillota</taxon>
        <taxon>Bacilli</taxon>
        <taxon>Lactobacillales</taxon>
        <taxon>Streptococcaceae</taxon>
        <taxon>Streptococcus</taxon>
    </lineage>
</organism>